<keyword evidence="8" id="KW-1185">Reference proteome</keyword>
<proteinExistence type="predicted"/>
<protein>
    <recommendedName>
        <fullName evidence="6">OmpA-like domain-containing protein</fullName>
    </recommendedName>
</protein>
<dbReference type="AlphaFoldDB" id="A0A3P1CB66"/>
<evidence type="ECO:0000313" key="8">
    <source>
        <dbReference type="Proteomes" id="UP000274271"/>
    </source>
</evidence>
<dbReference type="PRINTS" id="PR01021">
    <property type="entry name" value="OMPADOMAIN"/>
</dbReference>
<dbReference type="GO" id="GO:0009279">
    <property type="term" value="C:cell outer membrane"/>
    <property type="evidence" value="ECO:0007669"/>
    <property type="project" value="UniProtKB-SubCell"/>
</dbReference>
<dbReference type="PROSITE" id="PS51123">
    <property type="entry name" value="OMPA_2"/>
    <property type="match status" value="1"/>
</dbReference>
<gene>
    <name evidence="7" type="ORF">EHT87_30230</name>
</gene>
<reference evidence="7 8" key="1">
    <citation type="submission" date="2018-11" db="EMBL/GenBank/DDBJ databases">
        <authorList>
            <person name="Zhou Z."/>
            <person name="Wang G."/>
        </authorList>
    </citation>
    <scope>NUCLEOTIDE SEQUENCE [LARGE SCALE GENOMIC DNA]</scope>
    <source>
        <strain evidence="7 8">KCTC42998</strain>
    </source>
</reference>
<dbReference type="InterPro" id="IPR036737">
    <property type="entry name" value="OmpA-like_sf"/>
</dbReference>
<feature type="region of interest" description="Disordered" evidence="5">
    <location>
        <begin position="604"/>
        <end position="624"/>
    </location>
</feature>
<comment type="subcellular location">
    <subcellularLocation>
        <location evidence="1">Cell outer membrane</location>
    </subcellularLocation>
</comment>
<sequence length="632" mass="69971">MQLLVLPLWLLLSFFTNMPFVQVNPMAYNTDNKQEDLLILPDTHRPDKSSRSSSASKAITVKGSWDEYGAGGGMNFGIPHDRRFSPRNIAFDFDVLQENAKVRFYYQATTPIDAIVISEFGQEQRAYMSGGHEYIDLTFQRPGKQTLIVWSTRGSVGRFQYIIDGPVGNAVQRKPNRWTQPATSFGDEGGAGIGGNAFSSRNHLYMFEPTQGTFFDVNIEATGCAVKVIVVDPSGAVLEGYNDFGYDQVPGISYNVVKANRKGKYQIYVCTQKPNEMGTYKLDVMGSLVSDPVRTQGKFQAITGRFKPTSSQNEHPISVFGGFLEVIYRSKQIDGNTVLMDSYQQPLNPVFDETPTQRLIDRTFRIEKGGDHKLIVSNPGKKAGEYELLIWGYFKEIADNVQSQNTAIPNTVSGSSSVSNGNMVIINGKVVSKNITDFSTLRLVYENLETGKRVGEVTPNRDGSYTFTVPVGQQYSITALTKTSQIASSENLDLTTVADPKKVVTLKPIRVIDNTEIGSKLVLNNIFFDTGSPILLRKSFAELKRVGAFLKANPSMKVEIAGHTDSMGDDNSNLILSQNRANAVLYYLQDQIDDTTGGRLVAKGYGEKEPTAPNTSDGGRQQNRRVEFRIIQ</sequence>
<evidence type="ECO:0000313" key="7">
    <source>
        <dbReference type="EMBL" id="RRB10498.1"/>
    </source>
</evidence>
<organism evidence="7 8">
    <name type="scientific">Larkinella knui</name>
    <dbReference type="NCBI Taxonomy" id="2025310"/>
    <lineage>
        <taxon>Bacteria</taxon>
        <taxon>Pseudomonadati</taxon>
        <taxon>Bacteroidota</taxon>
        <taxon>Cytophagia</taxon>
        <taxon>Cytophagales</taxon>
        <taxon>Spirosomataceae</taxon>
        <taxon>Larkinella</taxon>
    </lineage>
</organism>
<dbReference type="InterPro" id="IPR006664">
    <property type="entry name" value="OMP_bac"/>
</dbReference>
<evidence type="ECO:0000256" key="2">
    <source>
        <dbReference type="ARBA" id="ARBA00023136"/>
    </source>
</evidence>
<dbReference type="Proteomes" id="UP000274271">
    <property type="component" value="Unassembled WGS sequence"/>
</dbReference>
<evidence type="ECO:0000259" key="6">
    <source>
        <dbReference type="PROSITE" id="PS51123"/>
    </source>
</evidence>
<comment type="caution">
    <text evidence="7">The sequence shown here is derived from an EMBL/GenBank/DDBJ whole genome shotgun (WGS) entry which is preliminary data.</text>
</comment>
<accession>A0A3P1CB66</accession>
<feature type="compositionally biased region" description="Polar residues" evidence="5">
    <location>
        <begin position="612"/>
        <end position="621"/>
    </location>
</feature>
<dbReference type="PANTHER" id="PTHR30329">
    <property type="entry name" value="STATOR ELEMENT OF FLAGELLAR MOTOR COMPLEX"/>
    <property type="match status" value="1"/>
</dbReference>
<dbReference type="EMBL" id="RQJP01000007">
    <property type="protein sequence ID" value="RRB10498.1"/>
    <property type="molecule type" value="Genomic_DNA"/>
</dbReference>
<dbReference type="CDD" id="cd07185">
    <property type="entry name" value="OmpA_C-like"/>
    <property type="match status" value="1"/>
</dbReference>
<keyword evidence="3" id="KW-0998">Cell outer membrane</keyword>
<dbReference type="InterPro" id="IPR050330">
    <property type="entry name" value="Bact_OuterMem_StrucFunc"/>
</dbReference>
<dbReference type="OrthoDB" id="9800869at2"/>
<dbReference type="InterPro" id="IPR006665">
    <property type="entry name" value="OmpA-like"/>
</dbReference>
<dbReference type="Pfam" id="PF00691">
    <property type="entry name" value="OmpA"/>
    <property type="match status" value="1"/>
</dbReference>
<name>A0A3P1CB66_9BACT</name>
<dbReference type="PANTHER" id="PTHR30329:SF21">
    <property type="entry name" value="LIPOPROTEIN YIAD-RELATED"/>
    <property type="match status" value="1"/>
</dbReference>
<evidence type="ECO:0000256" key="3">
    <source>
        <dbReference type="ARBA" id="ARBA00023237"/>
    </source>
</evidence>
<dbReference type="Gene3D" id="3.30.1330.60">
    <property type="entry name" value="OmpA-like domain"/>
    <property type="match status" value="1"/>
</dbReference>
<dbReference type="SUPFAM" id="SSF103088">
    <property type="entry name" value="OmpA-like"/>
    <property type="match status" value="1"/>
</dbReference>
<evidence type="ECO:0000256" key="4">
    <source>
        <dbReference type="PROSITE-ProRule" id="PRU00473"/>
    </source>
</evidence>
<feature type="domain" description="OmpA-like" evidence="6">
    <location>
        <begin position="518"/>
        <end position="632"/>
    </location>
</feature>
<keyword evidence="2 4" id="KW-0472">Membrane</keyword>
<evidence type="ECO:0000256" key="5">
    <source>
        <dbReference type="SAM" id="MobiDB-lite"/>
    </source>
</evidence>
<evidence type="ECO:0000256" key="1">
    <source>
        <dbReference type="ARBA" id="ARBA00004442"/>
    </source>
</evidence>